<evidence type="ECO:0000313" key="2">
    <source>
        <dbReference type="Proteomes" id="UP001476798"/>
    </source>
</evidence>
<sequence length="99" mass="11635">MHMDVSWERLFHFHLNPPAQAGLPFPHIPPALKFGAMLWKFWQRSASHVHYSVFTVFCVRVSIRPFLHLHCLPAHKHTFSFNFAFVRVCLTLQPGRDQL</sequence>
<reference evidence="1 2" key="1">
    <citation type="submission" date="2021-06" db="EMBL/GenBank/DDBJ databases">
        <authorList>
            <person name="Palmer J.M."/>
        </authorList>
    </citation>
    <scope>NUCLEOTIDE SEQUENCE [LARGE SCALE GENOMIC DNA]</scope>
    <source>
        <strain evidence="1 2">GA_2019</strain>
        <tissue evidence="1">Muscle</tissue>
    </source>
</reference>
<organism evidence="1 2">
    <name type="scientific">Goodea atripinnis</name>
    <dbReference type="NCBI Taxonomy" id="208336"/>
    <lineage>
        <taxon>Eukaryota</taxon>
        <taxon>Metazoa</taxon>
        <taxon>Chordata</taxon>
        <taxon>Craniata</taxon>
        <taxon>Vertebrata</taxon>
        <taxon>Euteleostomi</taxon>
        <taxon>Actinopterygii</taxon>
        <taxon>Neopterygii</taxon>
        <taxon>Teleostei</taxon>
        <taxon>Neoteleostei</taxon>
        <taxon>Acanthomorphata</taxon>
        <taxon>Ovalentaria</taxon>
        <taxon>Atherinomorphae</taxon>
        <taxon>Cyprinodontiformes</taxon>
        <taxon>Goodeidae</taxon>
        <taxon>Goodea</taxon>
    </lineage>
</organism>
<protein>
    <submittedName>
        <fullName evidence="1">Uncharacterized protein</fullName>
    </submittedName>
</protein>
<evidence type="ECO:0000313" key="1">
    <source>
        <dbReference type="EMBL" id="MEQ2186790.1"/>
    </source>
</evidence>
<gene>
    <name evidence="1" type="ORF">GOODEAATRI_032315</name>
</gene>
<accession>A0ABV0PTH7</accession>
<name>A0ABV0PTH7_9TELE</name>
<keyword evidence="2" id="KW-1185">Reference proteome</keyword>
<dbReference type="Proteomes" id="UP001476798">
    <property type="component" value="Unassembled WGS sequence"/>
</dbReference>
<dbReference type="EMBL" id="JAHRIO010085914">
    <property type="protein sequence ID" value="MEQ2186790.1"/>
    <property type="molecule type" value="Genomic_DNA"/>
</dbReference>
<proteinExistence type="predicted"/>
<comment type="caution">
    <text evidence="1">The sequence shown here is derived from an EMBL/GenBank/DDBJ whole genome shotgun (WGS) entry which is preliminary data.</text>
</comment>